<dbReference type="EMBL" id="SMBT01000010">
    <property type="protein sequence ID" value="TCU84096.1"/>
    <property type="molecule type" value="Genomic_DNA"/>
</dbReference>
<evidence type="ECO:0000313" key="2">
    <source>
        <dbReference type="EMBL" id="TCU84096.1"/>
    </source>
</evidence>
<sequence length="68" mass="7343">MSGKGIIKAQPDLVMKLSDIFGGLELQLKGKSPLTPLFQRGVKAKGMKRLNSDLLLLSSKRPSSTCLT</sequence>
<gene>
    <name evidence="2" type="ORF">EV682_11033</name>
    <name evidence="1" type="ORF">NCTC11159_00750</name>
</gene>
<reference evidence="1 3" key="1">
    <citation type="submission" date="2018-06" db="EMBL/GenBank/DDBJ databases">
        <authorList>
            <consortium name="Pathogen Informatics"/>
            <person name="Doyle S."/>
        </authorList>
    </citation>
    <scope>NUCLEOTIDE SEQUENCE [LARGE SCALE GENOMIC DNA]</scope>
    <source>
        <strain evidence="1 3">NCTC11159</strain>
    </source>
</reference>
<evidence type="ECO:0000313" key="3">
    <source>
        <dbReference type="Proteomes" id="UP000255108"/>
    </source>
</evidence>
<reference evidence="2 4" key="2">
    <citation type="submission" date="2019-03" db="EMBL/GenBank/DDBJ databases">
        <title>Genomic Encyclopedia of Type Strains, Phase IV (KMG-IV): sequencing the most valuable type-strain genomes for metagenomic binning, comparative biology and taxonomic classification.</title>
        <authorList>
            <person name="Goeker M."/>
        </authorList>
    </citation>
    <scope>NUCLEOTIDE SEQUENCE [LARGE SCALE GENOMIC DNA]</scope>
    <source>
        <strain evidence="2 4">DSM 3764</strain>
    </source>
</reference>
<dbReference type="Proteomes" id="UP000295794">
    <property type="component" value="Unassembled WGS sequence"/>
</dbReference>
<protein>
    <submittedName>
        <fullName evidence="1">Uncharacterized protein</fullName>
    </submittedName>
</protein>
<dbReference type="EMBL" id="UGHR01000001">
    <property type="protein sequence ID" value="STQ89709.1"/>
    <property type="molecule type" value="Genomic_DNA"/>
</dbReference>
<keyword evidence="4" id="KW-1185">Reference proteome</keyword>
<dbReference type="Proteomes" id="UP000255108">
    <property type="component" value="Unassembled WGS sequence"/>
</dbReference>
<organism evidence="1 3">
    <name type="scientific">Iodobacter fluviatilis</name>
    <dbReference type="NCBI Taxonomy" id="537"/>
    <lineage>
        <taxon>Bacteria</taxon>
        <taxon>Pseudomonadati</taxon>
        <taxon>Pseudomonadota</taxon>
        <taxon>Betaproteobacteria</taxon>
        <taxon>Neisseriales</taxon>
        <taxon>Chitinibacteraceae</taxon>
        <taxon>Iodobacter</taxon>
    </lineage>
</organism>
<evidence type="ECO:0000313" key="1">
    <source>
        <dbReference type="EMBL" id="STQ89709.1"/>
    </source>
</evidence>
<evidence type="ECO:0000313" key="4">
    <source>
        <dbReference type="Proteomes" id="UP000295794"/>
    </source>
</evidence>
<name>A0A377Q530_9NEIS</name>
<dbReference type="AlphaFoldDB" id="A0A377Q530"/>
<proteinExistence type="predicted"/>
<accession>A0A377Q530</accession>